<evidence type="ECO:0000256" key="1">
    <source>
        <dbReference type="SAM" id="MobiDB-lite"/>
    </source>
</evidence>
<evidence type="ECO:0000313" key="2">
    <source>
        <dbReference type="Proteomes" id="UP000095280"/>
    </source>
</evidence>
<feature type="region of interest" description="Disordered" evidence="1">
    <location>
        <begin position="734"/>
        <end position="774"/>
    </location>
</feature>
<protein>
    <submittedName>
        <fullName evidence="3">Protein kinase domain-containing protein</fullName>
    </submittedName>
</protein>
<proteinExistence type="predicted"/>
<feature type="region of interest" description="Disordered" evidence="1">
    <location>
        <begin position="649"/>
        <end position="686"/>
    </location>
</feature>
<feature type="compositionally biased region" description="Basic residues" evidence="1">
    <location>
        <begin position="747"/>
        <end position="763"/>
    </location>
</feature>
<dbReference type="AlphaFoldDB" id="A0A1I8F736"/>
<reference evidence="3" key="1">
    <citation type="submission" date="2016-11" db="UniProtKB">
        <authorList>
            <consortium name="WormBaseParasite"/>
        </authorList>
    </citation>
    <scope>IDENTIFICATION</scope>
</reference>
<name>A0A1I8F736_9PLAT</name>
<evidence type="ECO:0000313" key="3">
    <source>
        <dbReference type="WBParaSite" id="maker-unitig_23184-snap-gene-0.2-mRNA-1"/>
    </source>
</evidence>
<feature type="compositionally biased region" description="Basic and acidic residues" evidence="1">
    <location>
        <begin position="649"/>
        <end position="676"/>
    </location>
</feature>
<keyword evidence="2" id="KW-1185">Reference proteome</keyword>
<organism evidence="2 3">
    <name type="scientific">Macrostomum lignano</name>
    <dbReference type="NCBI Taxonomy" id="282301"/>
    <lineage>
        <taxon>Eukaryota</taxon>
        <taxon>Metazoa</taxon>
        <taxon>Spiralia</taxon>
        <taxon>Lophotrochozoa</taxon>
        <taxon>Platyhelminthes</taxon>
        <taxon>Rhabditophora</taxon>
        <taxon>Macrostomorpha</taxon>
        <taxon>Macrostomida</taxon>
        <taxon>Macrostomidae</taxon>
        <taxon>Macrostomum</taxon>
    </lineage>
</organism>
<accession>A0A1I8F736</accession>
<sequence length="866" mass="95041">LSINAIPSVNPLSAIMFVRGELRGRTTGACWLQQLPEKYPAPETRVRKQYCSENSDQATLSSALSDIFLTGNGSRRGFVRIAAVTAGVQNVIDGRPDAVQSVAAAALRQHRAGLSICHDERHFQQQRNFSGGASIVWCLSLHHGIDRVMPAPLNQETDQQKCASSIWCYLPIGSAHVLAWRPGSLASLWTATKPAWCCQGLSWARESGSATRIRATAVSESAGRAGQVSVRQQWPGVRQFWQWDGRSGRPGVRPLHRRAGREIGFESLLFTACLDFRDNCPPDKLPRRDHLPAGRFARGNLPAELFLAEMCPQCILPVSELPVEICRREPPEFACLARFARSAIFRRVNFAASECARRVFFFSLSDARFARNAFFLQRNLGDAADFVCIAFPMLSYVLISNKEIYHDDQNGKLGGKKLGGQLARGQIALRANLGGNFSGGQISTGNSLTGQNALRANLRRKSSAGKFSTGQISCGQISAGNSSTAFLVLQKKIIKGVAVLWAWEASLAASSPGEAGSSRSFRDVSLLASRPLRPAPRGAAAVLTGRLSCPWACCWGAWPMRQLLWLLRLTAPRRDARACQCRRYCARRSPTAGRLEAPRGIDGGVRRRSRKLLVLLVLLMVQPATASELLAAAKSAALSAAAGWQAVETTDRQRAESADGFDGRRRCEDSDGESRRPVRWRRSGGGGVSSGIFGPTPWLPSVVLLCCRRWPLSSSSSRWSRWLARWPTEYTKSRSRASAASAEGRRCRLRERRLTGHRRRPSPKRTVERSQEAVGPAKAFRRLLARQVHAVRAGTTRVVSGSTRKGVKRFAVTRRFSFASLVVVRRVGKQESSPAFVQAEAAGAALLERLLAAACQRTRLRRTSGR</sequence>
<dbReference type="WBParaSite" id="maker-unitig_23184-snap-gene-0.2-mRNA-1">
    <property type="protein sequence ID" value="maker-unitig_23184-snap-gene-0.2-mRNA-1"/>
    <property type="gene ID" value="maker-unitig_23184-snap-gene-0.2"/>
</dbReference>
<dbReference type="Proteomes" id="UP000095280">
    <property type="component" value="Unplaced"/>
</dbReference>